<reference evidence="3" key="1">
    <citation type="journal article" date="2019" name="Int. J. Syst. Evol. Microbiol.">
        <title>The Global Catalogue of Microorganisms (GCM) 10K type strain sequencing project: providing services to taxonomists for standard genome sequencing and annotation.</title>
        <authorList>
            <consortium name="The Broad Institute Genomics Platform"/>
            <consortium name="The Broad Institute Genome Sequencing Center for Infectious Disease"/>
            <person name="Wu L."/>
            <person name="Ma J."/>
        </authorList>
    </citation>
    <scope>NUCLEOTIDE SEQUENCE [LARGE SCALE GENOMIC DNA]</scope>
    <source>
        <strain evidence="3">KCTC 42423</strain>
    </source>
</reference>
<sequence length="67" mass="7283">MILLEPNLDGLVIFIVMIMLAPPVILLIIGLLLRKYNYPVAGKVFMILSGIYLITGLGTCGALMMGF</sequence>
<gene>
    <name evidence="2" type="ORF">ACFSTE_15155</name>
</gene>
<keyword evidence="3" id="KW-1185">Reference proteome</keyword>
<accession>A0ABW5NB16</accession>
<protein>
    <recommendedName>
        <fullName evidence="4">DUF3096 domain-containing protein</fullName>
    </recommendedName>
</protein>
<comment type="caution">
    <text evidence="2">The sequence shown here is derived from an EMBL/GenBank/DDBJ whole genome shotgun (WGS) entry which is preliminary data.</text>
</comment>
<proteinExistence type="predicted"/>
<keyword evidence="1" id="KW-1133">Transmembrane helix</keyword>
<evidence type="ECO:0000256" key="1">
    <source>
        <dbReference type="SAM" id="Phobius"/>
    </source>
</evidence>
<name>A0ABW5NB16_9FLAO</name>
<dbReference type="RefSeq" id="WP_378253725.1">
    <property type="nucleotide sequence ID" value="NZ_JBHSJV010000001.1"/>
</dbReference>
<feature type="transmembrane region" description="Helical" evidence="1">
    <location>
        <begin position="45"/>
        <end position="65"/>
    </location>
</feature>
<dbReference type="EMBL" id="JBHULX010000030">
    <property type="protein sequence ID" value="MFD2592174.1"/>
    <property type="molecule type" value="Genomic_DNA"/>
</dbReference>
<keyword evidence="1" id="KW-0472">Membrane</keyword>
<evidence type="ECO:0000313" key="2">
    <source>
        <dbReference type="EMBL" id="MFD2592174.1"/>
    </source>
</evidence>
<keyword evidence="1" id="KW-0812">Transmembrane</keyword>
<evidence type="ECO:0008006" key="4">
    <source>
        <dbReference type="Google" id="ProtNLM"/>
    </source>
</evidence>
<organism evidence="2 3">
    <name type="scientific">Aquimarina hainanensis</name>
    <dbReference type="NCBI Taxonomy" id="1578017"/>
    <lineage>
        <taxon>Bacteria</taxon>
        <taxon>Pseudomonadati</taxon>
        <taxon>Bacteroidota</taxon>
        <taxon>Flavobacteriia</taxon>
        <taxon>Flavobacteriales</taxon>
        <taxon>Flavobacteriaceae</taxon>
        <taxon>Aquimarina</taxon>
    </lineage>
</organism>
<evidence type="ECO:0000313" key="3">
    <source>
        <dbReference type="Proteomes" id="UP001597459"/>
    </source>
</evidence>
<feature type="transmembrane region" description="Helical" evidence="1">
    <location>
        <begin position="12"/>
        <end position="33"/>
    </location>
</feature>
<dbReference type="Proteomes" id="UP001597459">
    <property type="component" value="Unassembled WGS sequence"/>
</dbReference>